<proteinExistence type="predicted"/>
<dbReference type="GeneID" id="23617719"/>
<evidence type="ECO:0000313" key="2">
    <source>
        <dbReference type="EMBL" id="KFM28807.1"/>
    </source>
</evidence>
<organism evidence="2 3">
    <name type="scientific">Auxenochlorella protothecoides</name>
    <name type="common">Green microalga</name>
    <name type="synonym">Chlorella protothecoides</name>
    <dbReference type="NCBI Taxonomy" id="3075"/>
    <lineage>
        <taxon>Eukaryota</taxon>
        <taxon>Viridiplantae</taxon>
        <taxon>Chlorophyta</taxon>
        <taxon>core chlorophytes</taxon>
        <taxon>Trebouxiophyceae</taxon>
        <taxon>Chlorellales</taxon>
        <taxon>Chlorellaceae</taxon>
        <taxon>Auxenochlorella</taxon>
    </lineage>
</organism>
<sequence>MGSRCPRSVATQASDCRLHTLMLQSVAPEKSRSCEAHSAITVPECPVSRWRSSDALLGGGCVDASWSACDETPASGTTPAEMWPGPASSAS</sequence>
<keyword evidence="3" id="KW-1185">Reference proteome</keyword>
<name>A0A087SSV3_AUXPR</name>
<dbReference type="EMBL" id="KL662182">
    <property type="protein sequence ID" value="KFM28807.1"/>
    <property type="molecule type" value="Genomic_DNA"/>
</dbReference>
<dbReference type="Proteomes" id="UP000028924">
    <property type="component" value="Unassembled WGS sequence"/>
</dbReference>
<dbReference type="RefSeq" id="XP_011401854.1">
    <property type="nucleotide sequence ID" value="XM_011403552.1"/>
</dbReference>
<dbReference type="KEGG" id="apro:F751_6328"/>
<feature type="region of interest" description="Disordered" evidence="1">
    <location>
        <begin position="72"/>
        <end position="91"/>
    </location>
</feature>
<dbReference type="AlphaFoldDB" id="A0A087SSV3"/>
<reference evidence="2 3" key="1">
    <citation type="journal article" date="2014" name="BMC Genomics">
        <title>Oil accumulation mechanisms of the oleaginous microalga Chlorella protothecoides revealed through its genome, transcriptomes, and proteomes.</title>
        <authorList>
            <person name="Gao C."/>
            <person name="Wang Y."/>
            <person name="Shen Y."/>
            <person name="Yan D."/>
            <person name="He X."/>
            <person name="Dai J."/>
            <person name="Wu Q."/>
        </authorList>
    </citation>
    <scope>NUCLEOTIDE SEQUENCE [LARGE SCALE GENOMIC DNA]</scope>
    <source>
        <strain evidence="2 3">0710</strain>
    </source>
</reference>
<accession>A0A087SSV3</accession>
<evidence type="ECO:0000256" key="1">
    <source>
        <dbReference type="SAM" id="MobiDB-lite"/>
    </source>
</evidence>
<protein>
    <submittedName>
        <fullName evidence="2">Uncharacterized protein</fullName>
    </submittedName>
</protein>
<evidence type="ECO:0000313" key="3">
    <source>
        <dbReference type="Proteomes" id="UP000028924"/>
    </source>
</evidence>
<gene>
    <name evidence="2" type="ORF">F751_6328</name>
</gene>